<dbReference type="RefSeq" id="WP_119901367.1">
    <property type="nucleotide sequence ID" value="NZ_QYZP01000001.1"/>
</dbReference>
<dbReference type="GO" id="GO:0016747">
    <property type="term" value="F:acyltransferase activity, transferring groups other than amino-acyl groups"/>
    <property type="evidence" value="ECO:0007669"/>
    <property type="project" value="InterPro"/>
</dbReference>
<protein>
    <submittedName>
        <fullName evidence="2">N-acetyltransferase</fullName>
    </submittedName>
</protein>
<gene>
    <name evidence="2" type="ORF">D3250_00165</name>
</gene>
<sequence length="201" mass="22486">MTRPAPSAEISFVALRPEDPDDAAALTDFLTAQHYPFHVCAELSVERVRAGIREGRYGRNPAHYSTTAASETDHRGWWVWADQTRLGVVVLDDLTEGAPLFDLRLADAHRGRGWGAAVLPGLTRVVFETYPEVDRLEGQTREDNIAMRKVFLKSGFVKEAHYRRGWPMEGGEPVASVAYAILRQDWVSGTTTTFQWEDLAA</sequence>
<keyword evidence="3" id="KW-1185">Reference proteome</keyword>
<evidence type="ECO:0000313" key="2">
    <source>
        <dbReference type="EMBL" id="RJN32321.1"/>
    </source>
</evidence>
<dbReference type="OrthoDB" id="9799321at2"/>
<dbReference type="InterPro" id="IPR016181">
    <property type="entry name" value="Acyl_CoA_acyltransferase"/>
</dbReference>
<dbReference type="InterPro" id="IPR000182">
    <property type="entry name" value="GNAT_dom"/>
</dbReference>
<keyword evidence="2" id="KW-0808">Transferase</keyword>
<reference evidence="2 3" key="1">
    <citation type="submission" date="2018-09" db="EMBL/GenBank/DDBJ databases">
        <title>Nesterenkonia natronophila sp. nov., an alkaliphilic actinobacteriume isolated from a soda lake, and emended description of the genus Nesterenkonia.</title>
        <authorList>
            <person name="Menes R.J."/>
            <person name="Iriarte A."/>
        </authorList>
    </citation>
    <scope>NUCLEOTIDE SEQUENCE [LARGE SCALE GENOMIC DNA]</scope>
    <source>
        <strain evidence="2 3">M8</strain>
    </source>
</reference>
<evidence type="ECO:0000259" key="1">
    <source>
        <dbReference type="PROSITE" id="PS51186"/>
    </source>
</evidence>
<dbReference type="Pfam" id="PF13302">
    <property type="entry name" value="Acetyltransf_3"/>
    <property type="match status" value="1"/>
</dbReference>
<dbReference type="SUPFAM" id="SSF55729">
    <property type="entry name" value="Acyl-CoA N-acyltransferases (Nat)"/>
    <property type="match status" value="1"/>
</dbReference>
<dbReference type="Proteomes" id="UP000266615">
    <property type="component" value="Unassembled WGS sequence"/>
</dbReference>
<dbReference type="PROSITE" id="PS51186">
    <property type="entry name" value="GNAT"/>
    <property type="match status" value="1"/>
</dbReference>
<comment type="caution">
    <text evidence="2">The sequence shown here is derived from an EMBL/GenBank/DDBJ whole genome shotgun (WGS) entry which is preliminary data.</text>
</comment>
<dbReference type="EMBL" id="QYZP01000001">
    <property type="protein sequence ID" value="RJN32321.1"/>
    <property type="molecule type" value="Genomic_DNA"/>
</dbReference>
<proteinExistence type="predicted"/>
<evidence type="ECO:0000313" key="3">
    <source>
        <dbReference type="Proteomes" id="UP000266615"/>
    </source>
</evidence>
<accession>A0A3A4F3J7</accession>
<dbReference type="Gene3D" id="3.40.630.30">
    <property type="match status" value="1"/>
</dbReference>
<name>A0A3A4F3J7_9MICC</name>
<dbReference type="AlphaFoldDB" id="A0A3A4F3J7"/>
<organism evidence="2 3">
    <name type="scientific">Nesterenkonia natronophila</name>
    <dbReference type="NCBI Taxonomy" id="2174932"/>
    <lineage>
        <taxon>Bacteria</taxon>
        <taxon>Bacillati</taxon>
        <taxon>Actinomycetota</taxon>
        <taxon>Actinomycetes</taxon>
        <taxon>Micrococcales</taxon>
        <taxon>Micrococcaceae</taxon>
        <taxon>Nesterenkonia</taxon>
    </lineage>
</organism>
<feature type="domain" description="N-acetyltransferase" evidence="1">
    <location>
        <begin position="13"/>
        <end position="184"/>
    </location>
</feature>